<dbReference type="RefSeq" id="WP_254163963.1">
    <property type="nucleotide sequence ID" value="NZ_JAHESF010000013.1"/>
</dbReference>
<comment type="caution">
    <text evidence="2">The sequence shown here is derived from an EMBL/GenBank/DDBJ whole genome shotgun (WGS) entry which is preliminary data.</text>
</comment>
<keyword evidence="3" id="KW-1185">Reference proteome</keyword>
<evidence type="ECO:0000313" key="3">
    <source>
        <dbReference type="Proteomes" id="UP001319200"/>
    </source>
</evidence>
<sequence length="311" mass="35134">MKWLNNKVLIATLLVLVAVFVLTKLFRSPARERNLDEDLLRIDTTGITEVRLYPVSDKRKEIKLVKDGKSWKAVQQQVSGAADINAVTNLLRTLASLRPERMVSRKKEKWDTYKTGDTTGTNVTIFRGGNEERSLVIGKESGGHTYLRRNGEDEVYATNGYLSEVFNKPFSNWRDGSFLRLNTGQVTKISFHYPADSGFVAEKKNKVWMIGNERADSVVIGDYLGKLRSRDLSTFADDFSASTDPDVTVTIEGNAMTLATIKGWRRSFYQWVLASSLQPDVYFLDEGPLVAKELFAGKEKLLEKRTPAHKK</sequence>
<evidence type="ECO:0000259" key="1">
    <source>
        <dbReference type="Pfam" id="PF14238"/>
    </source>
</evidence>
<feature type="domain" description="DUF4340" evidence="1">
    <location>
        <begin position="82"/>
        <end position="236"/>
    </location>
</feature>
<proteinExistence type="predicted"/>
<dbReference type="AlphaFoldDB" id="A0AAP2DKM7"/>
<organism evidence="2 3">
    <name type="scientific">Chryseosolibacter histidini</name>
    <dbReference type="NCBI Taxonomy" id="2782349"/>
    <lineage>
        <taxon>Bacteria</taxon>
        <taxon>Pseudomonadati</taxon>
        <taxon>Bacteroidota</taxon>
        <taxon>Cytophagia</taxon>
        <taxon>Cytophagales</taxon>
        <taxon>Chryseotaleaceae</taxon>
        <taxon>Chryseosolibacter</taxon>
    </lineage>
</organism>
<gene>
    <name evidence="2" type="ORF">KK083_14450</name>
</gene>
<dbReference type="InterPro" id="IPR025641">
    <property type="entry name" value="DUF4340"/>
</dbReference>
<dbReference type="Proteomes" id="UP001319200">
    <property type="component" value="Unassembled WGS sequence"/>
</dbReference>
<accession>A0AAP2DKM7</accession>
<name>A0AAP2DKM7_9BACT</name>
<reference evidence="2 3" key="1">
    <citation type="submission" date="2021-05" db="EMBL/GenBank/DDBJ databases">
        <title>A Polyphasic approach of four new species of the genus Ohtaekwangia: Ohtaekwangia histidinii sp. nov., Ohtaekwangia cretensis sp. nov., Ohtaekwangia indiensis sp. nov., Ohtaekwangia reichenbachii sp. nov. from diverse environment.</title>
        <authorList>
            <person name="Octaviana S."/>
        </authorList>
    </citation>
    <scope>NUCLEOTIDE SEQUENCE [LARGE SCALE GENOMIC DNA]</scope>
    <source>
        <strain evidence="2 3">PWU4</strain>
    </source>
</reference>
<evidence type="ECO:0000313" key="2">
    <source>
        <dbReference type="EMBL" id="MBT1698090.1"/>
    </source>
</evidence>
<dbReference type="EMBL" id="JAHESF010000013">
    <property type="protein sequence ID" value="MBT1698090.1"/>
    <property type="molecule type" value="Genomic_DNA"/>
</dbReference>
<protein>
    <submittedName>
        <fullName evidence="2">DUF4340 domain-containing protein</fullName>
    </submittedName>
</protein>
<dbReference type="Pfam" id="PF14238">
    <property type="entry name" value="DUF4340"/>
    <property type="match status" value="1"/>
</dbReference>